<dbReference type="InterPro" id="IPR001387">
    <property type="entry name" value="Cro/C1-type_HTH"/>
</dbReference>
<dbReference type="GO" id="GO:0003700">
    <property type="term" value="F:DNA-binding transcription factor activity"/>
    <property type="evidence" value="ECO:0007669"/>
    <property type="project" value="TreeGrafter"/>
</dbReference>
<dbReference type="EMBL" id="LROM01000072">
    <property type="protein sequence ID" value="OFA03466.1"/>
    <property type="molecule type" value="Genomic_DNA"/>
</dbReference>
<dbReference type="SMART" id="SM00530">
    <property type="entry name" value="HTH_XRE"/>
    <property type="match status" value="1"/>
</dbReference>
<dbReference type="InterPro" id="IPR010982">
    <property type="entry name" value="Lambda_DNA-bd_dom_sf"/>
</dbReference>
<dbReference type="SUPFAM" id="SSF47413">
    <property type="entry name" value="lambda repressor-like DNA-binding domains"/>
    <property type="match status" value="1"/>
</dbReference>
<dbReference type="CDD" id="cd02209">
    <property type="entry name" value="cupin_XRE_C"/>
    <property type="match status" value="1"/>
</dbReference>
<proteinExistence type="predicted"/>
<gene>
    <name evidence="3" type="primary">puuR</name>
    <name evidence="3" type="ORF">DUPY_18480</name>
</gene>
<organism evidence="3 4">
    <name type="scientific">Duganella phyllosphaerae</name>
    <dbReference type="NCBI Taxonomy" id="762836"/>
    <lineage>
        <taxon>Bacteria</taxon>
        <taxon>Pseudomonadati</taxon>
        <taxon>Pseudomonadota</taxon>
        <taxon>Betaproteobacteria</taxon>
        <taxon>Burkholderiales</taxon>
        <taxon>Oxalobacteraceae</taxon>
        <taxon>Telluria group</taxon>
        <taxon>Duganella</taxon>
    </lineage>
</organism>
<accession>A0A1E7WUY4</accession>
<keyword evidence="4" id="KW-1185">Reference proteome</keyword>
<dbReference type="SUPFAM" id="SSF51182">
    <property type="entry name" value="RmlC-like cupins"/>
    <property type="match status" value="1"/>
</dbReference>
<dbReference type="Pfam" id="PF01381">
    <property type="entry name" value="HTH_3"/>
    <property type="match status" value="1"/>
</dbReference>
<name>A0A1E7WUY4_9BURK</name>
<dbReference type="PROSITE" id="PS50943">
    <property type="entry name" value="HTH_CROC1"/>
    <property type="match status" value="1"/>
</dbReference>
<dbReference type="CDD" id="cd00093">
    <property type="entry name" value="HTH_XRE"/>
    <property type="match status" value="1"/>
</dbReference>
<dbReference type="InterPro" id="IPR013096">
    <property type="entry name" value="Cupin_2"/>
</dbReference>
<dbReference type="InterPro" id="IPR011051">
    <property type="entry name" value="RmlC_Cupin_sf"/>
</dbReference>
<evidence type="ECO:0000256" key="1">
    <source>
        <dbReference type="ARBA" id="ARBA00023125"/>
    </source>
</evidence>
<dbReference type="PATRIC" id="fig|762836.4.peg.1920"/>
<comment type="caution">
    <text evidence="3">The sequence shown here is derived from an EMBL/GenBank/DDBJ whole genome shotgun (WGS) entry which is preliminary data.</text>
</comment>
<evidence type="ECO:0000259" key="2">
    <source>
        <dbReference type="PROSITE" id="PS50943"/>
    </source>
</evidence>
<dbReference type="Pfam" id="PF07883">
    <property type="entry name" value="Cupin_2"/>
    <property type="match status" value="1"/>
</dbReference>
<dbReference type="PANTHER" id="PTHR46797:SF1">
    <property type="entry name" value="METHYLPHOSPHONATE SYNTHASE"/>
    <property type="match status" value="1"/>
</dbReference>
<dbReference type="InterPro" id="IPR014710">
    <property type="entry name" value="RmlC-like_jellyroll"/>
</dbReference>
<reference evidence="4" key="1">
    <citation type="journal article" date="2016" name="Front. Microbiol.">
        <title>Molecular Keys to the Janthinobacterium and Duganella spp. Interaction with the Plant Pathogen Fusarium graminearum.</title>
        <authorList>
            <person name="Haack F.S."/>
            <person name="Poehlein A."/>
            <person name="Kroger C."/>
            <person name="Voigt C.A."/>
            <person name="Piepenbring M."/>
            <person name="Bode H.B."/>
            <person name="Daniel R."/>
            <person name="Schafer W."/>
            <person name="Streit W.R."/>
        </authorList>
    </citation>
    <scope>NUCLEOTIDE SEQUENCE [LARGE SCALE GENOMIC DNA]</scope>
    <source>
        <strain evidence="4">T54</strain>
    </source>
</reference>
<dbReference type="GO" id="GO:0005829">
    <property type="term" value="C:cytosol"/>
    <property type="evidence" value="ECO:0007669"/>
    <property type="project" value="TreeGrafter"/>
</dbReference>
<dbReference type="OrthoDB" id="9805356at2"/>
<dbReference type="RefSeq" id="WP_070247546.1">
    <property type="nucleotide sequence ID" value="NZ_LROM01000072.1"/>
</dbReference>
<dbReference type="Gene3D" id="2.60.120.10">
    <property type="entry name" value="Jelly Rolls"/>
    <property type="match status" value="1"/>
</dbReference>
<dbReference type="GO" id="GO:0003677">
    <property type="term" value="F:DNA binding"/>
    <property type="evidence" value="ECO:0007669"/>
    <property type="project" value="UniProtKB-KW"/>
</dbReference>
<dbReference type="Proteomes" id="UP000175989">
    <property type="component" value="Unassembled WGS sequence"/>
</dbReference>
<dbReference type="Gene3D" id="1.10.260.40">
    <property type="entry name" value="lambda repressor-like DNA-binding domains"/>
    <property type="match status" value="1"/>
</dbReference>
<evidence type="ECO:0000313" key="4">
    <source>
        <dbReference type="Proteomes" id="UP000175989"/>
    </source>
</evidence>
<dbReference type="AlphaFoldDB" id="A0A1E7WUY4"/>
<evidence type="ECO:0000313" key="3">
    <source>
        <dbReference type="EMBL" id="OFA03466.1"/>
    </source>
</evidence>
<keyword evidence="1" id="KW-0238">DNA-binding</keyword>
<dbReference type="InterPro" id="IPR050807">
    <property type="entry name" value="TransReg_Diox_bact_type"/>
</dbReference>
<sequence length="178" mass="19123">MIGKRLHDLRVARGLSLRKLAEIASVSPTLLSQVERDVTEPSLTTLRSLSAVFGESMSALFADPQAPSVWLSRPGERLTLMGPKGGVSYERLTRGNGQMEVLRAVFAPGQFSAEDPLRHPSLECVYVISGTLTAEIGGTTYAVNAGESITFDAQQPHRYTNQGDSDAEVIVSVTPPVP</sequence>
<protein>
    <submittedName>
        <fullName evidence="3">HTH-type transcriptional regulator PuuR</fullName>
    </submittedName>
</protein>
<feature type="domain" description="HTH cro/C1-type" evidence="2">
    <location>
        <begin position="6"/>
        <end position="60"/>
    </location>
</feature>
<dbReference type="PANTHER" id="PTHR46797">
    <property type="entry name" value="HTH-TYPE TRANSCRIPTIONAL REGULATOR"/>
    <property type="match status" value="1"/>
</dbReference>